<organism evidence="1 2">
    <name type="scientific">Bimuria novae-zelandiae CBS 107.79</name>
    <dbReference type="NCBI Taxonomy" id="1447943"/>
    <lineage>
        <taxon>Eukaryota</taxon>
        <taxon>Fungi</taxon>
        <taxon>Dikarya</taxon>
        <taxon>Ascomycota</taxon>
        <taxon>Pezizomycotina</taxon>
        <taxon>Dothideomycetes</taxon>
        <taxon>Pleosporomycetidae</taxon>
        <taxon>Pleosporales</taxon>
        <taxon>Massarineae</taxon>
        <taxon>Didymosphaeriaceae</taxon>
        <taxon>Bimuria</taxon>
    </lineage>
</organism>
<accession>A0A6A5V8B1</accession>
<evidence type="ECO:0000313" key="1">
    <source>
        <dbReference type="EMBL" id="KAF1973088.1"/>
    </source>
</evidence>
<reference evidence="1" key="1">
    <citation type="journal article" date="2020" name="Stud. Mycol.">
        <title>101 Dothideomycetes genomes: a test case for predicting lifestyles and emergence of pathogens.</title>
        <authorList>
            <person name="Haridas S."/>
            <person name="Albert R."/>
            <person name="Binder M."/>
            <person name="Bloem J."/>
            <person name="Labutti K."/>
            <person name="Salamov A."/>
            <person name="Andreopoulos B."/>
            <person name="Baker S."/>
            <person name="Barry K."/>
            <person name="Bills G."/>
            <person name="Bluhm B."/>
            <person name="Cannon C."/>
            <person name="Castanera R."/>
            <person name="Culley D."/>
            <person name="Daum C."/>
            <person name="Ezra D."/>
            <person name="Gonzalez J."/>
            <person name="Henrissat B."/>
            <person name="Kuo A."/>
            <person name="Liang C."/>
            <person name="Lipzen A."/>
            <person name="Lutzoni F."/>
            <person name="Magnuson J."/>
            <person name="Mondo S."/>
            <person name="Nolan M."/>
            <person name="Ohm R."/>
            <person name="Pangilinan J."/>
            <person name="Park H.-J."/>
            <person name="Ramirez L."/>
            <person name="Alfaro M."/>
            <person name="Sun H."/>
            <person name="Tritt A."/>
            <person name="Yoshinaga Y."/>
            <person name="Zwiers L.-H."/>
            <person name="Turgeon B."/>
            <person name="Goodwin S."/>
            <person name="Spatafora J."/>
            <person name="Crous P."/>
            <person name="Grigoriev I."/>
        </authorList>
    </citation>
    <scope>NUCLEOTIDE SEQUENCE</scope>
    <source>
        <strain evidence="1">CBS 107.79</strain>
    </source>
</reference>
<evidence type="ECO:0000313" key="2">
    <source>
        <dbReference type="Proteomes" id="UP000800036"/>
    </source>
</evidence>
<sequence length="132" mass="15051">MPDRDILCAPLFCITHYVTASSQVVRHRRQVPSRQEGATKNLRANLSASSDVVLRCRMLTEPQHRSSLSAVGREIPEKTRYHTMARSPLTQLLLRLLIRCLNRDCIAIWGRASNTYGGSKCVMETRQLYSHK</sequence>
<dbReference type="AlphaFoldDB" id="A0A6A5V8B1"/>
<name>A0A6A5V8B1_9PLEO</name>
<proteinExistence type="predicted"/>
<protein>
    <submittedName>
        <fullName evidence="1">Uncharacterized protein</fullName>
    </submittedName>
</protein>
<keyword evidence="2" id="KW-1185">Reference proteome</keyword>
<dbReference type="Proteomes" id="UP000800036">
    <property type="component" value="Unassembled WGS sequence"/>
</dbReference>
<dbReference type="EMBL" id="ML976683">
    <property type="protein sequence ID" value="KAF1973088.1"/>
    <property type="molecule type" value="Genomic_DNA"/>
</dbReference>
<gene>
    <name evidence="1" type="ORF">BU23DRAFT_142794</name>
</gene>